<accession>G2MXX7</accession>
<dbReference type="PANTHER" id="PTHR30050:SF4">
    <property type="entry name" value="ATP-BINDING PROTEIN RV3427C IN INSERTION SEQUENCE-RELATED"/>
    <property type="match status" value="1"/>
</dbReference>
<reference evidence="5 6" key="1">
    <citation type="submission" date="2011-08" db="EMBL/GenBank/DDBJ databases">
        <title>Complete sequence of Thermoanaerobacter wiegelii Rt8.B1.</title>
        <authorList>
            <consortium name="US DOE Joint Genome Institute"/>
            <person name="Lucas S."/>
            <person name="Han J."/>
            <person name="Lapidus A."/>
            <person name="Cheng J.-F."/>
            <person name="Goodwin L."/>
            <person name="Pitluck S."/>
            <person name="Peters L."/>
            <person name="Mikhailova N."/>
            <person name="Zeytun A."/>
            <person name="Daligault H."/>
            <person name="Detter J.C."/>
            <person name="Han C."/>
            <person name="Tapia R."/>
            <person name="Land M."/>
            <person name="Hauser L."/>
            <person name="Kyrpides N."/>
            <person name="Ivanova N."/>
            <person name="Pagani I."/>
            <person name="Hemme C."/>
            <person name="Woyke T."/>
        </authorList>
    </citation>
    <scope>NUCLEOTIDE SEQUENCE [LARGE SCALE GENOMIC DNA]</scope>
    <source>
        <strain evidence="5 6">Rt8.B1</strain>
    </source>
</reference>
<evidence type="ECO:0000259" key="4">
    <source>
        <dbReference type="SMART" id="SM00382"/>
    </source>
</evidence>
<evidence type="ECO:0000256" key="2">
    <source>
        <dbReference type="ARBA" id="ARBA00022741"/>
    </source>
</evidence>
<dbReference type="AlphaFoldDB" id="G2MXX7"/>
<dbReference type="InterPro" id="IPR003593">
    <property type="entry name" value="AAA+_ATPase"/>
</dbReference>
<dbReference type="InterPro" id="IPR047661">
    <property type="entry name" value="IstB"/>
</dbReference>
<protein>
    <submittedName>
        <fullName evidence="5">IstB domain protein ATP-binding protein</fullName>
    </submittedName>
</protein>
<dbReference type="InterPro" id="IPR027417">
    <property type="entry name" value="P-loop_NTPase"/>
</dbReference>
<dbReference type="InterPro" id="IPR002611">
    <property type="entry name" value="IstB_ATP-bd"/>
</dbReference>
<keyword evidence="2" id="KW-0547">Nucleotide-binding</keyword>
<evidence type="ECO:0000313" key="5">
    <source>
        <dbReference type="EMBL" id="AEM79725.1"/>
    </source>
</evidence>
<dbReference type="GO" id="GO:0005524">
    <property type="term" value="F:ATP binding"/>
    <property type="evidence" value="ECO:0007669"/>
    <property type="project" value="UniProtKB-KW"/>
</dbReference>
<dbReference type="Proteomes" id="UP000008276">
    <property type="component" value="Chromosome"/>
</dbReference>
<sequence length="230" mass="26299">MYLNLIKSGEKSVIDALYELSNLEIKSKQEKAILACVKVANFPFLKELDDFDFEFQPSINKQEILDLKSLRFVENNENILFVGTPGVGKTHLATAIGIECAKHRYSTYFIHFQELMSQLKKALAENRLEIRLKHFSKYKVLIIDEVGYLPIDTDASNIFFQLISKRYEKHSTIITTNMPFSNWAEVFGSATLANAILDRLLHHSHVISIKGPSYRLKSKVEYFNSSSNAS</sequence>
<gene>
    <name evidence="5" type="ORF">Thewi_2385</name>
</gene>
<keyword evidence="3 5" id="KW-0067">ATP-binding</keyword>
<evidence type="ECO:0000256" key="3">
    <source>
        <dbReference type="ARBA" id="ARBA00022840"/>
    </source>
</evidence>
<dbReference type="InterPro" id="IPR028350">
    <property type="entry name" value="DNAC/IstB-like"/>
</dbReference>
<dbReference type="PANTHER" id="PTHR30050">
    <property type="entry name" value="CHROMOSOMAL REPLICATION INITIATOR PROTEIN DNAA"/>
    <property type="match status" value="1"/>
</dbReference>
<dbReference type="Gene3D" id="3.40.50.300">
    <property type="entry name" value="P-loop containing nucleotide triphosphate hydrolases"/>
    <property type="match status" value="1"/>
</dbReference>
<dbReference type="SUPFAM" id="SSF52540">
    <property type="entry name" value="P-loop containing nucleoside triphosphate hydrolases"/>
    <property type="match status" value="1"/>
</dbReference>
<dbReference type="GO" id="GO:0006260">
    <property type="term" value="P:DNA replication"/>
    <property type="evidence" value="ECO:0007669"/>
    <property type="project" value="TreeGrafter"/>
</dbReference>
<keyword evidence="6" id="KW-1185">Reference proteome</keyword>
<dbReference type="eggNOG" id="COG1484">
    <property type="taxonomic scope" value="Bacteria"/>
</dbReference>
<dbReference type="SMART" id="SM00382">
    <property type="entry name" value="AAA"/>
    <property type="match status" value="1"/>
</dbReference>
<name>G2MXX7_9THEO</name>
<dbReference type="KEGG" id="twi:Thewi_2385"/>
<dbReference type="NCBIfam" id="NF038214">
    <property type="entry name" value="IS21_help_AAA"/>
    <property type="match status" value="1"/>
</dbReference>
<dbReference type="EMBL" id="CP002991">
    <property type="protein sequence ID" value="AEM79725.1"/>
    <property type="molecule type" value="Genomic_DNA"/>
</dbReference>
<evidence type="ECO:0000256" key="1">
    <source>
        <dbReference type="ARBA" id="ARBA00008059"/>
    </source>
</evidence>
<organism evidence="5 6">
    <name type="scientific">Thermoanaerobacter wiegelii Rt8.B1</name>
    <dbReference type="NCBI Taxonomy" id="697303"/>
    <lineage>
        <taxon>Bacteria</taxon>
        <taxon>Bacillati</taxon>
        <taxon>Bacillota</taxon>
        <taxon>Clostridia</taxon>
        <taxon>Thermoanaerobacterales</taxon>
        <taxon>Thermoanaerobacteraceae</taxon>
        <taxon>Thermoanaerobacter</taxon>
    </lineage>
</organism>
<comment type="similarity">
    <text evidence="1">Belongs to the IS21/IS1162 putative ATP-binding protein family.</text>
</comment>
<feature type="domain" description="AAA+ ATPase" evidence="4">
    <location>
        <begin position="75"/>
        <end position="208"/>
    </location>
</feature>
<dbReference type="Pfam" id="PF01695">
    <property type="entry name" value="IstB_IS21"/>
    <property type="match status" value="1"/>
</dbReference>
<dbReference type="CDD" id="cd00009">
    <property type="entry name" value="AAA"/>
    <property type="match status" value="1"/>
</dbReference>
<dbReference type="HOGENOM" id="CLU_062999_1_2_9"/>
<dbReference type="PIRSF" id="PIRSF003073">
    <property type="entry name" value="DNAC_TnpB_IstB"/>
    <property type="match status" value="1"/>
</dbReference>
<proteinExistence type="inferred from homology"/>
<evidence type="ECO:0000313" key="6">
    <source>
        <dbReference type="Proteomes" id="UP000008276"/>
    </source>
</evidence>